<evidence type="ECO:0000313" key="1">
    <source>
        <dbReference type="EMBL" id="EXX53676.1"/>
    </source>
</evidence>
<accession>A0A015K2Q4</accession>
<name>A0A015K2Q4_RHIIW</name>
<proteinExistence type="predicted"/>
<dbReference type="OrthoDB" id="2425774at2759"/>
<keyword evidence="2" id="KW-1185">Reference proteome</keyword>
<gene>
    <name evidence="1" type="ORF">RirG_241780</name>
</gene>
<dbReference type="EMBL" id="JEMT01028803">
    <property type="protein sequence ID" value="EXX53676.1"/>
    <property type="molecule type" value="Genomic_DNA"/>
</dbReference>
<dbReference type="AlphaFoldDB" id="A0A015K2Q4"/>
<sequence length="66" mass="7642">MATIREEIISATINRVYALTDFNIHNSLEKQHEYRMQTVLADGSLTKDEKSMVVKKEFVKIVIMNV</sequence>
<reference evidence="1 2" key="1">
    <citation type="submission" date="2014-02" db="EMBL/GenBank/DDBJ databases">
        <title>Single nucleus genome sequencing reveals high similarity among nuclei of an endomycorrhizal fungus.</title>
        <authorList>
            <person name="Lin K."/>
            <person name="Geurts R."/>
            <person name="Zhang Z."/>
            <person name="Limpens E."/>
            <person name="Saunders D.G."/>
            <person name="Mu D."/>
            <person name="Pang E."/>
            <person name="Cao H."/>
            <person name="Cha H."/>
            <person name="Lin T."/>
            <person name="Zhou Q."/>
            <person name="Shang Y."/>
            <person name="Li Y."/>
            <person name="Ivanov S."/>
            <person name="Sharma T."/>
            <person name="Velzen R.V."/>
            <person name="Ruijter N.D."/>
            <person name="Aanen D.K."/>
            <person name="Win J."/>
            <person name="Kamoun S."/>
            <person name="Bisseling T."/>
            <person name="Huang S."/>
        </authorList>
    </citation>
    <scope>NUCLEOTIDE SEQUENCE [LARGE SCALE GENOMIC DNA]</scope>
    <source>
        <strain evidence="2">DAOM197198w</strain>
    </source>
</reference>
<organism evidence="1 2">
    <name type="scientific">Rhizophagus irregularis (strain DAOM 197198w)</name>
    <name type="common">Glomus intraradices</name>
    <dbReference type="NCBI Taxonomy" id="1432141"/>
    <lineage>
        <taxon>Eukaryota</taxon>
        <taxon>Fungi</taxon>
        <taxon>Fungi incertae sedis</taxon>
        <taxon>Mucoromycota</taxon>
        <taxon>Glomeromycotina</taxon>
        <taxon>Glomeromycetes</taxon>
        <taxon>Glomerales</taxon>
        <taxon>Glomeraceae</taxon>
        <taxon>Rhizophagus</taxon>
    </lineage>
</organism>
<protein>
    <submittedName>
        <fullName evidence="1">Uncharacterized protein</fullName>
    </submittedName>
</protein>
<dbReference type="HOGENOM" id="CLU_000288_7_27_1"/>
<dbReference type="Proteomes" id="UP000022910">
    <property type="component" value="Unassembled WGS sequence"/>
</dbReference>
<evidence type="ECO:0000313" key="2">
    <source>
        <dbReference type="Proteomes" id="UP000022910"/>
    </source>
</evidence>
<comment type="caution">
    <text evidence="1">The sequence shown here is derived from an EMBL/GenBank/DDBJ whole genome shotgun (WGS) entry which is preliminary data.</text>
</comment>